<protein>
    <recommendedName>
        <fullName evidence="3">F-box domain-containing protein</fullName>
    </recommendedName>
</protein>
<dbReference type="EMBL" id="NMPR01000295">
    <property type="protein sequence ID" value="KAA8623920.1"/>
    <property type="molecule type" value="Genomic_DNA"/>
</dbReference>
<comment type="caution">
    <text evidence="1">The sequence shown here is derived from an EMBL/GenBank/DDBJ whole genome shotgun (WGS) entry which is preliminary data.</text>
</comment>
<dbReference type="PANTHER" id="PTHR42085:SF7">
    <property type="entry name" value="F-BOX DOMAIN-CONTAINING PROTEIN"/>
    <property type="match status" value="1"/>
</dbReference>
<evidence type="ECO:0000313" key="2">
    <source>
        <dbReference type="Proteomes" id="UP000433876"/>
    </source>
</evidence>
<dbReference type="VEuPathDB" id="FungiDB:SMAC_09489"/>
<dbReference type="Proteomes" id="UP000433876">
    <property type="component" value="Unassembled WGS sequence"/>
</dbReference>
<name>A0A8S8ZBD7_SORMA</name>
<evidence type="ECO:0008006" key="3">
    <source>
        <dbReference type="Google" id="ProtNLM"/>
    </source>
</evidence>
<organism evidence="1 2">
    <name type="scientific">Sordaria macrospora</name>
    <dbReference type="NCBI Taxonomy" id="5147"/>
    <lineage>
        <taxon>Eukaryota</taxon>
        <taxon>Fungi</taxon>
        <taxon>Dikarya</taxon>
        <taxon>Ascomycota</taxon>
        <taxon>Pezizomycotina</taxon>
        <taxon>Sordariomycetes</taxon>
        <taxon>Sordariomycetidae</taxon>
        <taxon>Sordariales</taxon>
        <taxon>Sordariaceae</taxon>
        <taxon>Sordaria</taxon>
    </lineage>
</organism>
<reference evidence="1 2" key="1">
    <citation type="submission" date="2017-07" db="EMBL/GenBank/DDBJ databases">
        <title>Genome sequence of the Sordaria macrospora wild type strain R19027.</title>
        <authorList>
            <person name="Nowrousian M."/>
            <person name="Teichert I."/>
            <person name="Kueck U."/>
        </authorList>
    </citation>
    <scope>NUCLEOTIDE SEQUENCE [LARGE SCALE GENOMIC DNA]</scope>
    <source>
        <strain evidence="1 2">R19027</strain>
        <tissue evidence="1">Mycelium</tissue>
    </source>
</reference>
<sequence>MSTRRSIPCSESEPKTIGFLNLPLEIRILIYREVVVQPDTLEISRCRPVFECLQDADTTAILSLNHQTRTEALEVFYSENTFRIVADEDNEGLLSRLPQADHLPIRRLELTHPVIASSPSSTMLYRPDVGNKAWMSVLSNLKSLCIIVIEPSRLPVHEEIVAREESNSMISLSDIKSFYSQLVSQSLETSRYVDLSAPSPEIDC</sequence>
<accession>A0A8S8ZBD7</accession>
<proteinExistence type="predicted"/>
<dbReference type="AlphaFoldDB" id="A0A8S8ZBD7"/>
<gene>
    <name evidence="1" type="ORF">SMACR_09489</name>
</gene>
<evidence type="ECO:0000313" key="1">
    <source>
        <dbReference type="EMBL" id="KAA8623920.1"/>
    </source>
</evidence>
<dbReference type="InterPro" id="IPR038883">
    <property type="entry name" value="AN11006-like"/>
</dbReference>
<dbReference type="OMA" id="CIIVIEP"/>
<dbReference type="PANTHER" id="PTHR42085">
    <property type="entry name" value="F-BOX DOMAIN-CONTAINING PROTEIN"/>
    <property type="match status" value="1"/>
</dbReference>